<dbReference type="GO" id="GO:0016491">
    <property type="term" value="F:oxidoreductase activity"/>
    <property type="evidence" value="ECO:0007669"/>
    <property type="project" value="InterPro"/>
</dbReference>
<proteinExistence type="predicted"/>
<dbReference type="PANTHER" id="PTHR30543:SF21">
    <property type="entry name" value="NAD(P)H-DEPENDENT FMN REDUCTASE LOT6"/>
    <property type="match status" value="1"/>
</dbReference>
<evidence type="ECO:0000259" key="1">
    <source>
        <dbReference type="Pfam" id="PF03358"/>
    </source>
</evidence>
<sequence>MPYLSKHKAMNITILSGATRGYSNSVYVATRIKDILTSIDRNLDVLLINNREVQLPVYEDNDFLDSRELEAIQKVSSQLKSADALVIVSPEYNGGMAGALKNTLDYFRKEYEWKPMGLVSVTSGTLGGQNAMNQMAAFASYVGACLCPTRLLVSQVDSVVKAPASPEALRFETNAKKFCNDLLYFTEVVKTGMLNLKNKEFLKQI</sequence>
<evidence type="ECO:0000313" key="2">
    <source>
        <dbReference type="EMBL" id="RCX02085.1"/>
    </source>
</evidence>
<accession>A0A368ZYP7</accession>
<dbReference type="GO" id="GO:0010181">
    <property type="term" value="F:FMN binding"/>
    <property type="evidence" value="ECO:0007669"/>
    <property type="project" value="TreeGrafter"/>
</dbReference>
<keyword evidence="3" id="KW-1185">Reference proteome</keyword>
<dbReference type="AlphaFoldDB" id="A0A368ZYP7"/>
<dbReference type="Pfam" id="PF03358">
    <property type="entry name" value="FMN_red"/>
    <property type="match status" value="1"/>
</dbReference>
<gene>
    <name evidence="2" type="ORF">DES35_10556</name>
</gene>
<dbReference type="EMBL" id="QPJS01000005">
    <property type="protein sequence ID" value="RCX02085.1"/>
    <property type="molecule type" value="Genomic_DNA"/>
</dbReference>
<feature type="domain" description="NADPH-dependent FMN reductase-like" evidence="1">
    <location>
        <begin position="10"/>
        <end position="153"/>
    </location>
</feature>
<dbReference type="InterPro" id="IPR005025">
    <property type="entry name" value="FMN_Rdtase-like_dom"/>
</dbReference>
<organism evidence="2 3">
    <name type="scientific">Schleiferia thermophila</name>
    <dbReference type="NCBI Taxonomy" id="884107"/>
    <lineage>
        <taxon>Bacteria</taxon>
        <taxon>Pseudomonadati</taxon>
        <taxon>Bacteroidota</taxon>
        <taxon>Flavobacteriia</taxon>
        <taxon>Flavobacteriales</taxon>
        <taxon>Schleiferiaceae</taxon>
        <taxon>Schleiferia</taxon>
    </lineage>
</organism>
<dbReference type="GO" id="GO:0005829">
    <property type="term" value="C:cytosol"/>
    <property type="evidence" value="ECO:0007669"/>
    <property type="project" value="TreeGrafter"/>
</dbReference>
<dbReference type="Gene3D" id="3.40.50.360">
    <property type="match status" value="1"/>
</dbReference>
<dbReference type="InterPro" id="IPR029039">
    <property type="entry name" value="Flavoprotein-like_sf"/>
</dbReference>
<protein>
    <submittedName>
        <fullName evidence="2">Azobenzene reductase</fullName>
    </submittedName>
</protein>
<dbReference type="Proteomes" id="UP000253517">
    <property type="component" value="Unassembled WGS sequence"/>
</dbReference>
<reference evidence="2 3" key="1">
    <citation type="submission" date="2018-07" db="EMBL/GenBank/DDBJ databases">
        <title>Genomic Encyclopedia of Type Strains, Phase IV (KMG-IV): sequencing the most valuable type-strain genomes for metagenomic binning, comparative biology and taxonomic classification.</title>
        <authorList>
            <person name="Goeker M."/>
        </authorList>
    </citation>
    <scope>NUCLEOTIDE SEQUENCE [LARGE SCALE GENOMIC DNA]</scope>
    <source>
        <strain evidence="2 3">DSM 21410</strain>
    </source>
</reference>
<comment type="caution">
    <text evidence="2">The sequence shown here is derived from an EMBL/GenBank/DDBJ whole genome shotgun (WGS) entry which is preliminary data.</text>
</comment>
<dbReference type="InterPro" id="IPR050712">
    <property type="entry name" value="NAD(P)H-dep_reductase"/>
</dbReference>
<name>A0A368ZYP7_9FLAO</name>
<dbReference type="SUPFAM" id="SSF52218">
    <property type="entry name" value="Flavoproteins"/>
    <property type="match status" value="1"/>
</dbReference>
<evidence type="ECO:0000313" key="3">
    <source>
        <dbReference type="Proteomes" id="UP000253517"/>
    </source>
</evidence>
<dbReference type="PANTHER" id="PTHR30543">
    <property type="entry name" value="CHROMATE REDUCTASE"/>
    <property type="match status" value="1"/>
</dbReference>